<evidence type="ECO:0000313" key="4">
    <source>
        <dbReference type="Proteomes" id="UP001176941"/>
    </source>
</evidence>
<evidence type="ECO:0000313" key="3">
    <source>
        <dbReference type="EMBL" id="CAI9180021.1"/>
    </source>
</evidence>
<protein>
    <submittedName>
        <fullName evidence="3">Uncharacterized protein</fullName>
    </submittedName>
</protein>
<organism evidence="3 4">
    <name type="scientific">Rangifer tarandus platyrhynchus</name>
    <name type="common">Svalbard reindeer</name>
    <dbReference type="NCBI Taxonomy" id="3082113"/>
    <lineage>
        <taxon>Eukaryota</taxon>
        <taxon>Metazoa</taxon>
        <taxon>Chordata</taxon>
        <taxon>Craniata</taxon>
        <taxon>Vertebrata</taxon>
        <taxon>Euteleostomi</taxon>
        <taxon>Mammalia</taxon>
        <taxon>Eutheria</taxon>
        <taxon>Laurasiatheria</taxon>
        <taxon>Artiodactyla</taxon>
        <taxon>Ruminantia</taxon>
        <taxon>Pecora</taxon>
        <taxon>Cervidae</taxon>
        <taxon>Odocoileinae</taxon>
        <taxon>Rangifer</taxon>
    </lineage>
</organism>
<proteinExistence type="predicted"/>
<feature type="compositionally biased region" description="Polar residues" evidence="1">
    <location>
        <begin position="26"/>
        <end position="39"/>
    </location>
</feature>
<keyword evidence="2" id="KW-0472">Membrane</keyword>
<sequence length="120" mass="13115">MPGESHGQRSLVGRSPWGLEGRTRPSDQTTKQPGVSETRVQLGGGGYQTSVSAAAINLLLSSALIFLIHLQILNIYGSIESKTRFAGEKAFWSLLSSSRDRDFSPLPQPIHFLKYVKACI</sequence>
<reference evidence="3" key="1">
    <citation type="submission" date="2023-04" db="EMBL/GenBank/DDBJ databases">
        <authorList>
            <consortium name="ELIXIR-Norway"/>
        </authorList>
    </citation>
    <scope>NUCLEOTIDE SEQUENCE [LARGE SCALE GENOMIC DNA]</scope>
</reference>
<dbReference type="EMBL" id="OX460343">
    <property type="protein sequence ID" value="CAI9180021.1"/>
    <property type="molecule type" value="Genomic_DNA"/>
</dbReference>
<keyword evidence="2" id="KW-1133">Transmembrane helix</keyword>
<keyword evidence="4" id="KW-1185">Reference proteome</keyword>
<keyword evidence="2" id="KW-0812">Transmembrane</keyword>
<feature type="region of interest" description="Disordered" evidence="1">
    <location>
        <begin position="1"/>
        <end position="40"/>
    </location>
</feature>
<accession>A0ABN9A3V6</accession>
<evidence type="ECO:0000256" key="2">
    <source>
        <dbReference type="SAM" id="Phobius"/>
    </source>
</evidence>
<dbReference type="Proteomes" id="UP001176941">
    <property type="component" value="Chromosome X"/>
</dbReference>
<evidence type="ECO:0000256" key="1">
    <source>
        <dbReference type="SAM" id="MobiDB-lite"/>
    </source>
</evidence>
<gene>
    <name evidence="3" type="ORF">MRATA1EN1_LOCUS28983</name>
</gene>
<name>A0ABN9A3V6_RANTA</name>
<feature type="transmembrane region" description="Helical" evidence="2">
    <location>
        <begin position="54"/>
        <end position="76"/>
    </location>
</feature>